<dbReference type="SUPFAM" id="SSF51658">
    <property type="entry name" value="Xylose isomerase-like"/>
    <property type="match status" value="1"/>
</dbReference>
<protein>
    <submittedName>
        <fullName evidence="1">Xylose isomerase-like TIM barrel</fullName>
    </submittedName>
</protein>
<dbReference type="STRING" id="1353158.SAMN04488587_0686"/>
<reference evidence="2" key="1">
    <citation type="submission" date="2016-10" db="EMBL/GenBank/DDBJ databases">
        <authorList>
            <person name="Varghese N."/>
            <person name="Submissions S."/>
        </authorList>
    </citation>
    <scope>NUCLEOTIDE SEQUENCE [LARGE SCALE GENOMIC DNA]</scope>
    <source>
        <strain evidence="2">SLH 33</strain>
    </source>
</reference>
<keyword evidence="1" id="KW-0413">Isomerase</keyword>
<evidence type="ECO:0000313" key="1">
    <source>
        <dbReference type="EMBL" id="SES70309.1"/>
    </source>
</evidence>
<proteinExistence type="predicted"/>
<sequence>MIKQKEIKELVNFSIYPCDIERFGGDWSSLEQFVSGHGLNGLELLVGNEPLPEIPAHLVHGVHLPSPFAYFKLLTGDPDLEGLEEWEINIIYGGRNREELISRFCNTMENVSAFDPAYAVFHVSYVETDQVFTRNHGCTDEDVLCATADLLNEAVSHFPDGEPPVRLFFENLWWPGLTLLDPELTLRFSDMLDFNNWAFLLDTGHFMNATMCCNEENCAVGTVLDRLDKLPREIIEKIEGMHFHYSLSGDYQKESILPQHPPHLQEKNFSESYMDIMEHVGKIDQHMPFSITKCKDIVDIVSPNYLTHEFVTKGLDELDRKLRLQCGSLNGNQWTR</sequence>
<keyword evidence="2" id="KW-1185">Reference proteome</keyword>
<dbReference type="Proteomes" id="UP000243338">
    <property type="component" value="Unassembled WGS sequence"/>
</dbReference>
<evidence type="ECO:0000313" key="2">
    <source>
        <dbReference type="Proteomes" id="UP000243338"/>
    </source>
</evidence>
<dbReference type="OrthoDB" id="53092at2157"/>
<gene>
    <name evidence="1" type="ORF">SAMN04488587_0686</name>
</gene>
<dbReference type="AlphaFoldDB" id="A0A1H9YMJ9"/>
<dbReference type="RefSeq" id="WP_135643996.1">
    <property type="nucleotide sequence ID" value="NZ_CAAGSJ010000003.1"/>
</dbReference>
<dbReference type="Gene3D" id="3.20.20.150">
    <property type="entry name" value="Divalent-metal-dependent TIM barrel enzymes"/>
    <property type="match status" value="1"/>
</dbReference>
<dbReference type="GO" id="GO:0016853">
    <property type="term" value="F:isomerase activity"/>
    <property type="evidence" value="ECO:0007669"/>
    <property type="project" value="UniProtKB-KW"/>
</dbReference>
<accession>A0A1H9YMJ9</accession>
<dbReference type="InterPro" id="IPR036237">
    <property type="entry name" value="Xyl_isomerase-like_sf"/>
</dbReference>
<dbReference type="EMBL" id="FOHQ01000001">
    <property type="protein sequence ID" value="SES70309.1"/>
    <property type="molecule type" value="Genomic_DNA"/>
</dbReference>
<organism evidence="1 2">
    <name type="scientific">Methanococcoides vulcani</name>
    <dbReference type="NCBI Taxonomy" id="1353158"/>
    <lineage>
        <taxon>Archaea</taxon>
        <taxon>Methanobacteriati</taxon>
        <taxon>Methanobacteriota</taxon>
        <taxon>Stenosarchaea group</taxon>
        <taxon>Methanomicrobia</taxon>
        <taxon>Methanosarcinales</taxon>
        <taxon>Methanosarcinaceae</taxon>
        <taxon>Methanococcoides</taxon>
    </lineage>
</organism>
<name>A0A1H9YMJ9_9EURY</name>